<dbReference type="InterPro" id="IPR002060">
    <property type="entry name" value="Squ/phyt_synthse"/>
</dbReference>
<dbReference type="CDD" id="cd00683">
    <property type="entry name" value="Trans_IPPS_HH"/>
    <property type="match status" value="1"/>
</dbReference>
<name>A0A521B2J0_SACCC</name>
<dbReference type="InterPro" id="IPR008949">
    <property type="entry name" value="Isoprenoid_synthase_dom_sf"/>
</dbReference>
<gene>
    <name evidence="3" type="ORF">SAMN06265379_101627</name>
</gene>
<dbReference type="InterPro" id="IPR033904">
    <property type="entry name" value="Trans_IPPS_HH"/>
</dbReference>
<dbReference type="GO" id="GO:0051996">
    <property type="term" value="F:squalene synthase [NAD(P)H] activity"/>
    <property type="evidence" value="ECO:0007669"/>
    <property type="project" value="InterPro"/>
</dbReference>
<keyword evidence="1" id="KW-0808">Transferase</keyword>
<dbReference type="GO" id="GO:0016117">
    <property type="term" value="P:carotenoid biosynthetic process"/>
    <property type="evidence" value="ECO:0007669"/>
    <property type="project" value="UniProtKB-ARBA"/>
</dbReference>
<evidence type="ECO:0000256" key="2">
    <source>
        <dbReference type="SAM" id="MobiDB-lite"/>
    </source>
</evidence>
<accession>A0A521B2J0</accession>
<sequence>MNTSTKKTTGIKKPSITSGGSVHAPPLQITHKVEQVKDKQAKIQFDKVSYSCSRLVTQSYSTSFSIGVRCLNPSIRQAIYSIYGFVRFADEIVDTFHAYNKPKLLDDFERDYYSAVEQGISLNPILNSFQHTVQKYSISDQLVQAFLRSMRADLYKNRYNASELKQYIYGSADVVGLMCLKVFVNGDEMLYQSLKDSAERLGSAFQKVNFLRDIKDDKEGLGRVYFPQLSTERLNEENKEVILQDIYGDYHAALKGIKKLPGNARLGVYIAYTYYLGLTHKIAKTKPRELLKKRVRISNPYKLLLLAKAFILFKLGYL</sequence>
<feature type="region of interest" description="Disordered" evidence="2">
    <location>
        <begin position="1"/>
        <end position="23"/>
    </location>
</feature>
<evidence type="ECO:0000313" key="3">
    <source>
        <dbReference type="EMBL" id="SMO41313.1"/>
    </source>
</evidence>
<dbReference type="OrthoDB" id="9787280at2"/>
<dbReference type="SFLD" id="SFLDG01018">
    <property type="entry name" value="Squalene/Phytoene_Synthase_Lik"/>
    <property type="match status" value="1"/>
</dbReference>
<reference evidence="3 4" key="1">
    <citation type="submission" date="2017-05" db="EMBL/GenBank/DDBJ databases">
        <authorList>
            <person name="Varghese N."/>
            <person name="Submissions S."/>
        </authorList>
    </citation>
    <scope>NUCLEOTIDE SEQUENCE [LARGE SCALE GENOMIC DNA]</scope>
    <source>
        <strain evidence="3 4">DSM 27040</strain>
    </source>
</reference>
<dbReference type="SFLD" id="SFLDG01212">
    <property type="entry name" value="Phytoene_synthase_like"/>
    <property type="match status" value="1"/>
</dbReference>
<keyword evidence="4" id="KW-1185">Reference proteome</keyword>
<dbReference type="PROSITE" id="PS01045">
    <property type="entry name" value="SQUALEN_PHYTOEN_SYN_2"/>
    <property type="match status" value="1"/>
</dbReference>
<dbReference type="AlphaFoldDB" id="A0A521B2J0"/>
<evidence type="ECO:0000313" key="4">
    <source>
        <dbReference type="Proteomes" id="UP000319040"/>
    </source>
</evidence>
<organism evidence="3 4">
    <name type="scientific">Saccharicrinis carchari</name>
    <dbReference type="NCBI Taxonomy" id="1168039"/>
    <lineage>
        <taxon>Bacteria</taxon>
        <taxon>Pseudomonadati</taxon>
        <taxon>Bacteroidota</taxon>
        <taxon>Bacteroidia</taxon>
        <taxon>Marinilabiliales</taxon>
        <taxon>Marinilabiliaceae</taxon>
        <taxon>Saccharicrinis</taxon>
    </lineage>
</organism>
<dbReference type="GO" id="GO:0004311">
    <property type="term" value="F:geranylgeranyl diphosphate synthase activity"/>
    <property type="evidence" value="ECO:0007669"/>
    <property type="project" value="InterPro"/>
</dbReference>
<dbReference type="EMBL" id="FXTB01000001">
    <property type="protein sequence ID" value="SMO41313.1"/>
    <property type="molecule type" value="Genomic_DNA"/>
</dbReference>
<dbReference type="Pfam" id="PF00494">
    <property type="entry name" value="SQS_PSY"/>
    <property type="match status" value="1"/>
</dbReference>
<proteinExistence type="predicted"/>
<evidence type="ECO:0000256" key="1">
    <source>
        <dbReference type="ARBA" id="ARBA00022679"/>
    </source>
</evidence>
<dbReference type="InterPro" id="IPR019845">
    <property type="entry name" value="Squalene/phytoene_synthase_CS"/>
</dbReference>
<dbReference type="PANTHER" id="PTHR31480">
    <property type="entry name" value="BIFUNCTIONAL LYCOPENE CYCLASE/PHYTOENE SYNTHASE"/>
    <property type="match status" value="1"/>
</dbReference>
<dbReference type="Gene3D" id="1.10.600.10">
    <property type="entry name" value="Farnesyl Diphosphate Synthase"/>
    <property type="match status" value="1"/>
</dbReference>
<dbReference type="SFLD" id="SFLDS00005">
    <property type="entry name" value="Isoprenoid_Synthase_Type_I"/>
    <property type="match status" value="1"/>
</dbReference>
<dbReference type="InterPro" id="IPR044843">
    <property type="entry name" value="Trans_IPPS_bact-type"/>
</dbReference>
<dbReference type="SUPFAM" id="SSF48576">
    <property type="entry name" value="Terpenoid synthases"/>
    <property type="match status" value="1"/>
</dbReference>
<protein>
    <submittedName>
        <fullName evidence="3">Phytoene/squalene synthetase</fullName>
    </submittedName>
</protein>
<dbReference type="RefSeq" id="WP_142531972.1">
    <property type="nucleotide sequence ID" value="NZ_FXTB01000001.1"/>
</dbReference>
<dbReference type="Proteomes" id="UP000319040">
    <property type="component" value="Unassembled WGS sequence"/>
</dbReference>